<feature type="region of interest" description="Disordered" evidence="10">
    <location>
        <begin position="98"/>
        <end position="155"/>
    </location>
</feature>
<dbReference type="InterPro" id="IPR011011">
    <property type="entry name" value="Znf_FYVE_PHD"/>
</dbReference>
<feature type="compositionally biased region" description="Basic and acidic residues" evidence="10">
    <location>
        <begin position="125"/>
        <end position="142"/>
    </location>
</feature>
<evidence type="ECO:0000256" key="7">
    <source>
        <dbReference type="ARBA" id="ARBA00023018"/>
    </source>
</evidence>
<feature type="compositionally biased region" description="Polar residues" evidence="10">
    <location>
        <begin position="212"/>
        <end position="222"/>
    </location>
</feature>
<sequence length="1385" mass="151195">MTRGELDWRKKQTEVETLEQTIRQRNEEQRRAGIDFTATCQICLKTKFADGIGHTCHYCQVKCCARCGGKVTLRSNKAIWVCILCRKKQELLIKTGQWIHTGGPSGSSDVMSPGELIPATPTSLSEKRPKLERGTSSEKENRPSMFVPNLSMYHRPSPMHTQLVRQYSHDNVQPGHTPAPYRRPPPLQRRSMSDGGEDMNPSNFHPHRHQLPSPQQFNYQRNPSQPEQKPAPPPQQPQQSPHPPQRLLPQLRRHLPGQHPARPEFLPGDRKRPGPVQGHPLPVIRNDSLSSDQSENVRPPPPKPHKNRREKRLPQRSFSSSDEEVRSTPECTSCDDQEIESESVSEKGEREKGRRSLSYVDSLPYDSKPKQPRKSVRFFHNDPGCDKNGVPESEDEYELDFPKDSGIDTSSTFTSSEDSNKGGAGNPIKRCERQWRELAPSAPGSGRPWTIALRALIPAQTLRKKPSEATDPEGTKLIGHMILKKSLTETGGSSSSAAILGLKVVGGKILENGKLGAIIEKVKKGSIADTVGHLKPGDEVLEWNGRSLQGKTFEEVYDIIAESKQEPQVELMVCRAMSDVGRQHRRNTHAGITSHSEAMELPSGRSLDYGRGVRGPSGRVPGSDTLRVRSNTPTLGGRVQVRLWFDLQNNQLVVTMVCAVDLPPRKNDQPRNPYAKMLLLPDTSERSKRRTKTLANTCNPKWRQTFVYSPLRRAELRSRTLHVTVWDYDRYGVNDFLGEVMIELSEAPLNEEPEWYYLKGHDNQQHRPGSDHLSPPSTSSRLSDSEISELDEDTSGTGIVHRRTDGSSVASSSSPPLESSRRNPAAGKVLEGDAPPGDPFFGPRTSRSRERGPSGRVYEGHEHASRSLSPPVQETQWTRGSGTRSAAGTPIASPKKRKLPIVPAGLRKASKDRVAQSLNERAIALKMRLRSRGAPSSYRIPPPGAYQGGEEGSGVSPEDLTTSGDIGDSDIESVVSAFSTQSERGAARLHFGRRGQRFIRSMSAETGEKGDGSLSDGALGGGGSDTPGGGGSGDGGLSASGGGALTPSSGASGKARIGLSFMGAPGMGKKSSSTSQLSATGQKRRLVFGRRGKTSFAVQRSEEVYPDFSGSRSGPVQPQPSSCSSDADPDAEDEESVSCWFPSIAAESRGRRSGSQSGSQSAFPRSEEVNPCRPARSATLHKQPSRDSDVSFNSASSEGSLSSWIPNLRLQGEGELSDFVEGLGPGQLVGRQVLAAPALGDIQLSLCDRKGKLEVEVIRARGLTQAKLGAKVLPAPYVKVYLVDGKKCIEKNKTGTARRTLDPLYQELLPFHQPYKGCVLQVTVWGDYGRMEGKKVFMGAAQIMLDDLDLSNIVIGWYKLFGTSSLVSLPAVQKKNSGGSMESGM</sequence>
<accession>A0A7R9A6E2</accession>
<feature type="compositionally biased region" description="Gly residues" evidence="10">
    <location>
        <begin position="1018"/>
        <end position="1044"/>
    </location>
</feature>
<reference evidence="14" key="1">
    <citation type="submission" date="2020-11" db="EMBL/GenBank/DDBJ databases">
        <authorList>
            <person name="Tran Van P."/>
        </authorList>
    </citation>
    <scope>NUCLEOTIDE SEQUENCE</scope>
</reference>
<dbReference type="FunFam" id="2.60.40.150:FF:000003">
    <property type="entry name" value="Regulating synaptic membrane exocytosis protein 2"/>
    <property type="match status" value="1"/>
</dbReference>
<dbReference type="InterPro" id="IPR054386">
    <property type="entry name" value="RIM_Znf"/>
</dbReference>
<dbReference type="SMART" id="SM00239">
    <property type="entry name" value="C2"/>
    <property type="match status" value="2"/>
</dbReference>
<dbReference type="InterPro" id="IPR001478">
    <property type="entry name" value="PDZ"/>
</dbReference>
<evidence type="ECO:0000256" key="5">
    <source>
        <dbReference type="ARBA" id="ARBA00022782"/>
    </source>
</evidence>
<gene>
    <name evidence="14" type="ORF">DSTB1V02_LOCUS8088</name>
</gene>
<comment type="subcellular location">
    <subcellularLocation>
        <location evidence="8">Synapse</location>
    </subcellularLocation>
</comment>
<dbReference type="InterPro" id="IPR036034">
    <property type="entry name" value="PDZ_sf"/>
</dbReference>
<dbReference type="SMART" id="SM00228">
    <property type="entry name" value="PDZ"/>
    <property type="match status" value="1"/>
</dbReference>
<dbReference type="PROSITE" id="PS50106">
    <property type="entry name" value="PDZ"/>
    <property type="match status" value="1"/>
</dbReference>
<evidence type="ECO:0000256" key="4">
    <source>
        <dbReference type="ARBA" id="ARBA00022771"/>
    </source>
</evidence>
<evidence type="ECO:0000256" key="1">
    <source>
        <dbReference type="ARBA" id="ARBA00022553"/>
    </source>
</evidence>
<feature type="region of interest" description="Disordered" evidence="10">
    <location>
        <begin position="1004"/>
        <end position="1136"/>
    </location>
</feature>
<evidence type="ECO:0000313" key="15">
    <source>
        <dbReference type="Proteomes" id="UP000677054"/>
    </source>
</evidence>
<dbReference type="OrthoDB" id="420032at2759"/>
<dbReference type="GO" id="GO:0044325">
    <property type="term" value="F:transmembrane transporter binding"/>
    <property type="evidence" value="ECO:0007669"/>
    <property type="project" value="TreeGrafter"/>
</dbReference>
<dbReference type="InterPro" id="IPR039032">
    <property type="entry name" value="Rim-like"/>
</dbReference>
<dbReference type="GO" id="GO:0048167">
    <property type="term" value="P:regulation of synaptic plasticity"/>
    <property type="evidence" value="ECO:0007669"/>
    <property type="project" value="TreeGrafter"/>
</dbReference>
<feature type="domain" description="FYVE-type" evidence="13">
    <location>
        <begin position="40"/>
        <end position="90"/>
    </location>
</feature>
<feature type="compositionally biased region" description="Polar residues" evidence="10">
    <location>
        <begin position="287"/>
        <end position="296"/>
    </location>
</feature>
<name>A0A7R9A6E2_9CRUS</name>
<feature type="compositionally biased region" description="Acidic residues" evidence="10">
    <location>
        <begin position="333"/>
        <end position="343"/>
    </location>
</feature>
<feature type="compositionally biased region" description="Low complexity" evidence="10">
    <location>
        <begin position="807"/>
        <end position="818"/>
    </location>
</feature>
<feature type="region of interest" description="Disordered" evidence="10">
    <location>
        <begin position="761"/>
        <end position="902"/>
    </location>
</feature>
<dbReference type="PANTHER" id="PTHR12157">
    <property type="entry name" value="REGULATING SYNAPTIC MEMBRANE EXOCYTOSIS PROTEIN"/>
    <property type="match status" value="1"/>
</dbReference>
<evidence type="ECO:0000259" key="12">
    <source>
        <dbReference type="PROSITE" id="PS50106"/>
    </source>
</evidence>
<keyword evidence="3" id="KW-0677">Repeat</keyword>
<dbReference type="CDD" id="cd04031">
    <property type="entry name" value="C2A_RIM1alpha"/>
    <property type="match status" value="1"/>
</dbReference>
<dbReference type="Proteomes" id="UP000677054">
    <property type="component" value="Unassembled WGS sequence"/>
</dbReference>
<dbReference type="FunFam" id="2.30.42.10:FF:000003">
    <property type="entry name" value="Regulating synaptic membrane exocytosis protein 1, putative"/>
    <property type="match status" value="1"/>
</dbReference>
<dbReference type="GO" id="GO:0008270">
    <property type="term" value="F:zinc ion binding"/>
    <property type="evidence" value="ECO:0007669"/>
    <property type="project" value="UniProtKB-KW"/>
</dbReference>
<feature type="compositionally biased region" description="Polar residues" evidence="10">
    <location>
        <begin position="1070"/>
        <end position="1081"/>
    </location>
</feature>
<dbReference type="InterPro" id="IPR017455">
    <property type="entry name" value="Znf_FYVE-rel"/>
</dbReference>
<feature type="compositionally biased region" description="Pro residues" evidence="10">
    <location>
        <begin position="229"/>
        <end position="246"/>
    </location>
</feature>
<dbReference type="EMBL" id="LR901290">
    <property type="protein sequence ID" value="CAD7248268.1"/>
    <property type="molecule type" value="Genomic_DNA"/>
</dbReference>
<feature type="compositionally biased region" description="Basic and acidic residues" evidence="10">
    <location>
        <begin position="344"/>
        <end position="354"/>
    </location>
</feature>
<keyword evidence="15" id="KW-1185">Reference proteome</keyword>
<dbReference type="SUPFAM" id="SSF57903">
    <property type="entry name" value="FYVE/PHD zinc finger"/>
    <property type="match status" value="1"/>
</dbReference>
<dbReference type="SUPFAM" id="SSF49562">
    <property type="entry name" value="C2 domain (Calcium/lipid-binding domain, CaLB)"/>
    <property type="match status" value="2"/>
</dbReference>
<feature type="compositionally biased region" description="Basic and acidic residues" evidence="10">
    <location>
        <begin position="847"/>
        <end position="865"/>
    </location>
</feature>
<dbReference type="InterPro" id="IPR013083">
    <property type="entry name" value="Znf_RING/FYVE/PHD"/>
</dbReference>
<organism evidence="14">
    <name type="scientific">Darwinula stevensoni</name>
    <dbReference type="NCBI Taxonomy" id="69355"/>
    <lineage>
        <taxon>Eukaryota</taxon>
        <taxon>Metazoa</taxon>
        <taxon>Ecdysozoa</taxon>
        <taxon>Arthropoda</taxon>
        <taxon>Crustacea</taxon>
        <taxon>Oligostraca</taxon>
        <taxon>Ostracoda</taxon>
        <taxon>Podocopa</taxon>
        <taxon>Podocopida</taxon>
        <taxon>Darwinulocopina</taxon>
        <taxon>Darwinuloidea</taxon>
        <taxon>Darwinulidae</taxon>
        <taxon>Darwinula</taxon>
    </lineage>
</organism>
<protein>
    <recommendedName>
        <fullName evidence="16">Regulating synaptic membrane exocytosis protein 2</fullName>
    </recommendedName>
</protein>
<dbReference type="FunFam" id="2.60.40.150:FF:000001">
    <property type="entry name" value="Regulating synaptic membrane exocytosis 3, isoform CRA_a"/>
    <property type="match status" value="1"/>
</dbReference>
<dbReference type="PANTHER" id="PTHR12157:SF21">
    <property type="entry name" value="RAB3 INTERACTING MOLECULE, ISOFORM F"/>
    <property type="match status" value="1"/>
</dbReference>
<keyword evidence="6" id="KW-0862">Zinc</keyword>
<feature type="compositionally biased region" description="Basic residues" evidence="10">
    <location>
        <begin position="1082"/>
        <end position="1093"/>
    </location>
</feature>
<dbReference type="GO" id="GO:0031267">
    <property type="term" value="F:small GTPase binding"/>
    <property type="evidence" value="ECO:0007669"/>
    <property type="project" value="InterPro"/>
</dbReference>
<evidence type="ECO:0000259" key="13">
    <source>
        <dbReference type="PROSITE" id="PS50178"/>
    </source>
</evidence>
<feature type="compositionally biased region" description="Low complexity" evidence="10">
    <location>
        <begin position="614"/>
        <end position="623"/>
    </location>
</feature>
<dbReference type="CDD" id="cd04028">
    <property type="entry name" value="C2B_RIM1alpha"/>
    <property type="match status" value="1"/>
</dbReference>
<feature type="region of interest" description="Disordered" evidence="10">
    <location>
        <begin position="170"/>
        <end position="429"/>
    </location>
</feature>
<dbReference type="PROSITE" id="PS50004">
    <property type="entry name" value="C2"/>
    <property type="match status" value="2"/>
</dbReference>
<evidence type="ECO:0000259" key="11">
    <source>
        <dbReference type="PROSITE" id="PS50004"/>
    </source>
</evidence>
<dbReference type="EMBL" id="CAJPEV010001773">
    <property type="protein sequence ID" value="CAG0894275.1"/>
    <property type="molecule type" value="Genomic_DNA"/>
</dbReference>
<feature type="compositionally biased region" description="Polar residues" evidence="10">
    <location>
        <begin position="866"/>
        <end position="886"/>
    </location>
</feature>
<dbReference type="InterPro" id="IPR035892">
    <property type="entry name" value="C2_domain_sf"/>
</dbReference>
<evidence type="ECO:0000313" key="14">
    <source>
        <dbReference type="EMBL" id="CAD7248268.1"/>
    </source>
</evidence>
<dbReference type="SUPFAM" id="SSF50156">
    <property type="entry name" value="PDZ domain-like"/>
    <property type="match status" value="1"/>
</dbReference>
<evidence type="ECO:0000256" key="6">
    <source>
        <dbReference type="ARBA" id="ARBA00022833"/>
    </source>
</evidence>
<feature type="domain" description="PDZ" evidence="12">
    <location>
        <begin position="480"/>
        <end position="575"/>
    </location>
</feature>
<feature type="compositionally biased region" description="Basic and acidic residues" evidence="10">
    <location>
        <begin position="761"/>
        <end position="770"/>
    </location>
</feature>
<evidence type="ECO:0000256" key="9">
    <source>
        <dbReference type="PROSITE-ProRule" id="PRU00091"/>
    </source>
</evidence>
<evidence type="ECO:0000256" key="2">
    <source>
        <dbReference type="ARBA" id="ARBA00022723"/>
    </source>
</evidence>
<feature type="region of interest" description="Disordered" evidence="10">
    <location>
        <begin position="930"/>
        <end position="968"/>
    </location>
</feature>
<keyword evidence="7" id="KW-0770">Synapse</keyword>
<feature type="compositionally biased region" description="Polar residues" evidence="10">
    <location>
        <begin position="1190"/>
        <end position="1201"/>
    </location>
</feature>
<dbReference type="GO" id="GO:0030154">
    <property type="term" value="P:cell differentiation"/>
    <property type="evidence" value="ECO:0007669"/>
    <property type="project" value="UniProtKB-KW"/>
</dbReference>
<dbReference type="Gene3D" id="3.30.40.10">
    <property type="entry name" value="Zinc/RING finger domain, C3HC4 (zinc finger)"/>
    <property type="match status" value="1"/>
</dbReference>
<keyword evidence="4 9" id="KW-0863">Zinc-finger</keyword>
<evidence type="ECO:0008006" key="16">
    <source>
        <dbReference type="Google" id="ProtNLM"/>
    </source>
</evidence>
<dbReference type="InterPro" id="IPR000008">
    <property type="entry name" value="C2_dom"/>
</dbReference>
<dbReference type="Pfam" id="PF22601">
    <property type="entry name" value="RIM2a_ZnF"/>
    <property type="match status" value="1"/>
</dbReference>
<proteinExistence type="predicted"/>
<evidence type="ECO:0000256" key="10">
    <source>
        <dbReference type="SAM" id="MobiDB-lite"/>
    </source>
</evidence>
<feature type="domain" description="C2" evidence="11">
    <location>
        <begin position="1238"/>
        <end position="1358"/>
    </location>
</feature>
<feature type="region of interest" description="Disordered" evidence="10">
    <location>
        <begin position="1148"/>
        <end position="1201"/>
    </location>
</feature>
<dbReference type="CDD" id="cd06714">
    <property type="entry name" value="PDZ_RIM-like"/>
    <property type="match status" value="1"/>
</dbReference>
<keyword evidence="5" id="KW-0221">Differentiation</keyword>
<feature type="domain" description="C2" evidence="11">
    <location>
        <begin position="635"/>
        <end position="757"/>
    </location>
</feature>
<keyword evidence="1" id="KW-0597">Phosphoprotein</keyword>
<dbReference type="PROSITE" id="PS50178">
    <property type="entry name" value="ZF_FYVE"/>
    <property type="match status" value="1"/>
</dbReference>
<feature type="compositionally biased region" description="Acidic residues" evidence="10">
    <location>
        <begin position="1127"/>
        <end position="1136"/>
    </location>
</feature>
<evidence type="ECO:0000256" key="3">
    <source>
        <dbReference type="ARBA" id="ARBA00022737"/>
    </source>
</evidence>
<dbReference type="Gene3D" id="2.60.40.150">
    <property type="entry name" value="C2 domain"/>
    <property type="match status" value="2"/>
</dbReference>
<evidence type="ECO:0000256" key="8">
    <source>
        <dbReference type="ARBA" id="ARBA00034103"/>
    </source>
</evidence>
<dbReference type="GO" id="GO:0042391">
    <property type="term" value="P:regulation of membrane potential"/>
    <property type="evidence" value="ECO:0007669"/>
    <property type="project" value="TreeGrafter"/>
</dbReference>
<keyword evidence="2" id="KW-0479">Metal-binding</keyword>
<dbReference type="Pfam" id="PF00168">
    <property type="entry name" value="C2"/>
    <property type="match status" value="2"/>
</dbReference>
<dbReference type="Pfam" id="PF00595">
    <property type="entry name" value="PDZ"/>
    <property type="match status" value="1"/>
</dbReference>
<dbReference type="Gene3D" id="2.30.42.10">
    <property type="match status" value="1"/>
</dbReference>
<feature type="compositionally biased region" description="Low complexity" evidence="10">
    <location>
        <begin position="832"/>
        <end position="843"/>
    </location>
</feature>
<dbReference type="GO" id="GO:0048791">
    <property type="term" value="P:calcium ion-regulated exocytosis of neurotransmitter"/>
    <property type="evidence" value="ECO:0007669"/>
    <property type="project" value="TreeGrafter"/>
</dbReference>
<feature type="region of interest" description="Disordered" evidence="10">
    <location>
        <begin position="590"/>
        <end position="631"/>
    </location>
</feature>
<dbReference type="GO" id="GO:0048788">
    <property type="term" value="C:cytoskeleton of presynaptic active zone"/>
    <property type="evidence" value="ECO:0007669"/>
    <property type="project" value="TreeGrafter"/>
</dbReference>
<feature type="compositionally biased region" description="Low complexity" evidence="10">
    <location>
        <begin position="773"/>
        <end position="782"/>
    </location>
</feature>
<dbReference type="GO" id="GO:0042734">
    <property type="term" value="C:presynaptic membrane"/>
    <property type="evidence" value="ECO:0007669"/>
    <property type="project" value="TreeGrafter"/>
</dbReference>
<dbReference type="GO" id="GO:0050806">
    <property type="term" value="P:positive regulation of synaptic transmission"/>
    <property type="evidence" value="ECO:0007669"/>
    <property type="project" value="TreeGrafter"/>
</dbReference>